<dbReference type="EMBL" id="QSHU01000017">
    <property type="protein sequence ID" value="RHC38308.1"/>
    <property type="molecule type" value="Genomic_DNA"/>
</dbReference>
<feature type="region of interest" description="Disordered" evidence="1">
    <location>
        <begin position="21"/>
        <end position="41"/>
    </location>
</feature>
<reference evidence="2 3" key="1">
    <citation type="submission" date="2018-08" db="EMBL/GenBank/DDBJ databases">
        <title>A genome reference for cultivated species of the human gut microbiota.</title>
        <authorList>
            <person name="Zou Y."/>
            <person name="Xue W."/>
            <person name="Luo G."/>
        </authorList>
    </citation>
    <scope>NUCLEOTIDE SEQUENCE [LARGE SCALE GENOMIC DNA]</scope>
    <source>
        <strain evidence="2 3">AM36-3AA</strain>
    </source>
</reference>
<comment type="caution">
    <text evidence="2">The sequence shown here is derived from an EMBL/GenBank/DDBJ whole genome shotgun (WGS) entry which is preliminary data.</text>
</comment>
<proteinExistence type="predicted"/>
<evidence type="ECO:0000313" key="3">
    <source>
        <dbReference type="Proteomes" id="UP000286104"/>
    </source>
</evidence>
<gene>
    <name evidence="2" type="ORF">DW848_11840</name>
</gene>
<dbReference type="Proteomes" id="UP000286104">
    <property type="component" value="Unassembled WGS sequence"/>
</dbReference>
<sequence>MDVIIWAIILGAVFYINKKSKSAGSKNTQPNKPRPQQKQMQQIWNSMQNTVQSGMNALNQTYKQRPQPQMQQRAQQSQRPQMQQRAQQPQRPQMQQRVQPQQRPQQSNPDIVQRAVKNNARFADDTTQKELEAMHGHSEAQQKLAQEHSRNCQTLHTKAADGAKIIEAETQSMFGSVEDLIAMGYSGNLEFERDFLGEGLDMINNF</sequence>
<feature type="compositionally biased region" description="Polar residues" evidence="1">
    <location>
        <begin position="22"/>
        <end position="41"/>
    </location>
</feature>
<organism evidence="2 3">
    <name type="scientific">Agathobacter rectalis</name>
    <dbReference type="NCBI Taxonomy" id="39491"/>
    <lineage>
        <taxon>Bacteria</taxon>
        <taxon>Bacillati</taxon>
        <taxon>Bacillota</taxon>
        <taxon>Clostridia</taxon>
        <taxon>Lachnospirales</taxon>
        <taxon>Lachnospiraceae</taxon>
        <taxon>Agathobacter</taxon>
    </lineage>
</organism>
<evidence type="ECO:0000256" key="1">
    <source>
        <dbReference type="SAM" id="MobiDB-lite"/>
    </source>
</evidence>
<protein>
    <submittedName>
        <fullName evidence="2">Uncharacterized protein</fullName>
    </submittedName>
</protein>
<evidence type="ECO:0000313" key="2">
    <source>
        <dbReference type="EMBL" id="RHC38308.1"/>
    </source>
</evidence>
<feature type="compositionally biased region" description="Low complexity" evidence="1">
    <location>
        <begin position="64"/>
        <end position="106"/>
    </location>
</feature>
<dbReference type="AlphaFoldDB" id="A0A413ZYT0"/>
<accession>A0A413ZYT0</accession>
<name>A0A413ZYT0_9FIRM</name>
<dbReference type="RefSeq" id="WP_118390245.1">
    <property type="nucleotide sequence ID" value="NZ_QSHU01000017.1"/>
</dbReference>
<feature type="region of interest" description="Disordered" evidence="1">
    <location>
        <begin position="63"/>
        <end position="110"/>
    </location>
</feature>